<reference evidence="2" key="1">
    <citation type="journal article" date="2019" name="Int. J. Syst. Evol. Microbiol.">
        <title>The Global Catalogue of Microorganisms (GCM) 10K type strain sequencing project: providing services to taxonomists for standard genome sequencing and annotation.</title>
        <authorList>
            <consortium name="The Broad Institute Genomics Platform"/>
            <consortium name="The Broad Institute Genome Sequencing Center for Infectious Disease"/>
            <person name="Wu L."/>
            <person name="Ma J."/>
        </authorList>
    </citation>
    <scope>NUCLEOTIDE SEQUENCE [LARGE SCALE GENOMIC DNA]</scope>
    <source>
        <strain evidence="2">CCUG 51943</strain>
    </source>
</reference>
<dbReference type="RefSeq" id="WP_377001261.1">
    <property type="nucleotide sequence ID" value="NZ_JBHSQE010000005.1"/>
</dbReference>
<accession>A0ABW1QBB5</accession>
<keyword evidence="2" id="KW-1185">Reference proteome</keyword>
<proteinExistence type="predicted"/>
<sequence>MSTLLTAVSMTACGNLIDTTVEGQVGLTLGDDGTIRIMVQPCTLPIDEVYVLGPITYENGEGKNSLIFMASSAEGVSEPFTIDNFDVQPPFVVEASNPLPTDPEFLLIVNAFVADGNAQASQASARISQILALRPGEIIMGSDDAIVTLDQFLAC</sequence>
<organism evidence="1 2">
    <name type="scientific">Corynebacterium nasicanis</name>
    <dbReference type="NCBI Taxonomy" id="1448267"/>
    <lineage>
        <taxon>Bacteria</taxon>
        <taxon>Bacillati</taxon>
        <taxon>Actinomycetota</taxon>
        <taxon>Actinomycetes</taxon>
        <taxon>Mycobacteriales</taxon>
        <taxon>Corynebacteriaceae</taxon>
        <taxon>Corynebacterium</taxon>
    </lineage>
</organism>
<gene>
    <name evidence="1" type="ORF">ACFPUZ_07670</name>
</gene>
<protein>
    <recommendedName>
        <fullName evidence="3">Secreted protein</fullName>
    </recommendedName>
</protein>
<evidence type="ECO:0000313" key="2">
    <source>
        <dbReference type="Proteomes" id="UP001596244"/>
    </source>
</evidence>
<evidence type="ECO:0008006" key="3">
    <source>
        <dbReference type="Google" id="ProtNLM"/>
    </source>
</evidence>
<comment type="caution">
    <text evidence="1">The sequence shown here is derived from an EMBL/GenBank/DDBJ whole genome shotgun (WGS) entry which is preliminary data.</text>
</comment>
<name>A0ABW1QBB5_9CORY</name>
<dbReference type="Proteomes" id="UP001596244">
    <property type="component" value="Unassembled WGS sequence"/>
</dbReference>
<evidence type="ECO:0000313" key="1">
    <source>
        <dbReference type="EMBL" id="MFC6146681.1"/>
    </source>
</evidence>
<dbReference type="EMBL" id="JBHSQE010000005">
    <property type="protein sequence ID" value="MFC6146681.1"/>
    <property type="molecule type" value="Genomic_DNA"/>
</dbReference>